<accession>A0A8H4VIK6</accession>
<gene>
    <name evidence="1" type="ORF">D9613_006502</name>
</gene>
<name>A0A8H4VIK6_9AGAR</name>
<proteinExistence type="predicted"/>
<sequence>MNNHQLISNHDVFREVLYSLASYDQDKPLKALRLASHVCTSWRQIILSSPALWGRAVNMEELNQKTDNWRTEVVRRTGDAELCIRARCYPSAQSERFIISLIQGNWHRIKYLHICLTNSFLHSPNIRSKIFQTPAPSLEHFVVQGVNLFEHYDSEDEDEAGNEDEPSLVVGDRGERFRAASFGGSAPRLTHFASPALLLPPAASCVSQLLHLDFAAKPRARDLLNTLRLMPNLQSLRVRIVGNDSGSQDATTTPTPAELVFLPHLSHVHISTLAAWKVAIETLDRLRPFPGFRLEFRVDEAQEEISSAYAVAIKRVFGRILQDVKEVNLLNVTIYDDCLSIDTANKFHFGFGSRGTLLPILQGMLCLPQSGLLLAKKLLFTKSSEDRLYDEIIMAFTSSLSEVESLHVDVPTLAYIHNLSLRHLGPPFFPLLKDIELSGRNMPFATILELFLDHRKTLNGSAMIQSLTIYGLAGNNLSNLERFNGLLVEGYFHGKRIHYVCGSGRPEILNFTEADEW</sequence>
<evidence type="ECO:0000313" key="2">
    <source>
        <dbReference type="Proteomes" id="UP000521872"/>
    </source>
</evidence>
<dbReference type="Proteomes" id="UP000521872">
    <property type="component" value="Unassembled WGS sequence"/>
</dbReference>
<evidence type="ECO:0000313" key="1">
    <source>
        <dbReference type="EMBL" id="KAF4610978.1"/>
    </source>
</evidence>
<dbReference type="EMBL" id="JAACJL010000058">
    <property type="protein sequence ID" value="KAF4610978.1"/>
    <property type="molecule type" value="Genomic_DNA"/>
</dbReference>
<keyword evidence="2" id="KW-1185">Reference proteome</keyword>
<organism evidence="1 2">
    <name type="scientific">Agrocybe pediades</name>
    <dbReference type="NCBI Taxonomy" id="84607"/>
    <lineage>
        <taxon>Eukaryota</taxon>
        <taxon>Fungi</taxon>
        <taxon>Dikarya</taxon>
        <taxon>Basidiomycota</taxon>
        <taxon>Agaricomycotina</taxon>
        <taxon>Agaricomycetes</taxon>
        <taxon>Agaricomycetidae</taxon>
        <taxon>Agaricales</taxon>
        <taxon>Agaricineae</taxon>
        <taxon>Strophariaceae</taxon>
        <taxon>Agrocybe</taxon>
    </lineage>
</organism>
<reference evidence="1 2" key="1">
    <citation type="submission" date="2019-12" db="EMBL/GenBank/DDBJ databases">
        <authorList>
            <person name="Floudas D."/>
            <person name="Bentzer J."/>
            <person name="Ahren D."/>
            <person name="Johansson T."/>
            <person name="Persson P."/>
            <person name="Tunlid A."/>
        </authorList>
    </citation>
    <scope>NUCLEOTIDE SEQUENCE [LARGE SCALE GENOMIC DNA]</scope>
    <source>
        <strain evidence="1 2">CBS 102.39</strain>
    </source>
</reference>
<comment type="caution">
    <text evidence="1">The sequence shown here is derived from an EMBL/GenBank/DDBJ whole genome shotgun (WGS) entry which is preliminary data.</text>
</comment>
<protein>
    <recommendedName>
        <fullName evidence="3">F-box domain-containing protein</fullName>
    </recommendedName>
</protein>
<evidence type="ECO:0008006" key="3">
    <source>
        <dbReference type="Google" id="ProtNLM"/>
    </source>
</evidence>
<dbReference type="AlphaFoldDB" id="A0A8H4VIK6"/>